<protein>
    <submittedName>
        <fullName evidence="3">Tripartite tricarboxylate transporter substrate binding protein</fullName>
    </submittedName>
</protein>
<dbReference type="CDD" id="cd07012">
    <property type="entry name" value="PBP2_Bug_TTT"/>
    <property type="match status" value="1"/>
</dbReference>
<gene>
    <name evidence="3" type="ORF">KU392_05910</name>
</gene>
<dbReference type="PIRSF" id="PIRSF017082">
    <property type="entry name" value="YflP"/>
    <property type="match status" value="1"/>
</dbReference>
<proteinExistence type="inferred from homology"/>
<evidence type="ECO:0000256" key="1">
    <source>
        <dbReference type="ARBA" id="ARBA00006987"/>
    </source>
</evidence>
<feature type="chain" id="PRO_5047057946" evidence="2">
    <location>
        <begin position="20"/>
        <end position="324"/>
    </location>
</feature>
<dbReference type="EMBL" id="JAHSPR010000003">
    <property type="protein sequence ID" value="MBV4396790.1"/>
    <property type="molecule type" value="Genomic_DNA"/>
</dbReference>
<accession>A0ABS6NMC3</accession>
<dbReference type="RefSeq" id="WP_217734848.1">
    <property type="nucleotide sequence ID" value="NZ_JAHSPR010000003.1"/>
</dbReference>
<reference evidence="3 4" key="1">
    <citation type="submission" date="2021-06" db="EMBL/GenBank/DDBJ databases">
        <authorList>
            <person name="Lu T."/>
            <person name="Wang Q."/>
            <person name="Han X."/>
        </authorList>
    </citation>
    <scope>NUCLEOTIDE SEQUENCE [LARGE SCALE GENOMIC DNA]</scope>
    <source>
        <strain evidence="3 4">LAM0050</strain>
    </source>
</reference>
<dbReference type="InterPro" id="IPR005064">
    <property type="entry name" value="BUG"/>
</dbReference>
<sequence length="324" mass="34644">MNKIILTALSLLATSFVQANEADSFPNQPIKIVVPYAAGGGTDIMARQVGRTLSEIIKQPVIIENKPGAGTAIGATAVANSTPNGYTLLWGDNATYATNTALYKKLSYDPVNSLKPVSTILTGSLVLSVNKDIPVNNVKEFIDYVKANPQTMSYGTAGNGTPHHLMMESLKIANDNLNIVHIPYQGEGPAMQDLVGKELQAMFSGARIAAAQSKDGKIKILGASGKKRNQIVPEIPTLSESGLPDFVYEYWHGISAPAGTPDAIINKLNDAFKQTLANEELVQWIATSSGAYLKSSSPEEMTDKINQDIIKSKALVQEIGLSLD</sequence>
<keyword evidence="4" id="KW-1185">Reference proteome</keyword>
<feature type="signal peptide" evidence="2">
    <location>
        <begin position="1"/>
        <end position="19"/>
    </location>
</feature>
<dbReference type="PANTHER" id="PTHR42928:SF5">
    <property type="entry name" value="BLR1237 PROTEIN"/>
    <property type="match status" value="1"/>
</dbReference>
<dbReference type="Pfam" id="PF03401">
    <property type="entry name" value="TctC"/>
    <property type="match status" value="1"/>
</dbReference>
<name>A0ABS6NMC3_9BURK</name>
<dbReference type="PANTHER" id="PTHR42928">
    <property type="entry name" value="TRICARBOXYLATE-BINDING PROTEIN"/>
    <property type="match status" value="1"/>
</dbReference>
<comment type="similarity">
    <text evidence="1">Belongs to the UPF0065 (bug) family.</text>
</comment>
<evidence type="ECO:0000313" key="3">
    <source>
        <dbReference type="EMBL" id="MBV4396790.1"/>
    </source>
</evidence>
<evidence type="ECO:0000256" key="2">
    <source>
        <dbReference type="SAM" id="SignalP"/>
    </source>
</evidence>
<dbReference type="Proteomes" id="UP000722165">
    <property type="component" value="Unassembled WGS sequence"/>
</dbReference>
<comment type="caution">
    <text evidence="3">The sequence shown here is derived from an EMBL/GenBank/DDBJ whole genome shotgun (WGS) entry which is preliminary data.</text>
</comment>
<organism evidence="3 4">
    <name type="scientific">Advenella alkanexedens</name>
    <dbReference type="NCBI Taxonomy" id="1481665"/>
    <lineage>
        <taxon>Bacteria</taxon>
        <taxon>Pseudomonadati</taxon>
        <taxon>Pseudomonadota</taxon>
        <taxon>Betaproteobacteria</taxon>
        <taxon>Burkholderiales</taxon>
        <taxon>Alcaligenaceae</taxon>
    </lineage>
</organism>
<evidence type="ECO:0000313" key="4">
    <source>
        <dbReference type="Proteomes" id="UP000722165"/>
    </source>
</evidence>
<keyword evidence="2" id="KW-0732">Signal</keyword>